<evidence type="ECO:0000259" key="7">
    <source>
        <dbReference type="Pfam" id="PF01266"/>
    </source>
</evidence>
<evidence type="ECO:0000256" key="2">
    <source>
        <dbReference type="ARBA" id="ARBA00007330"/>
    </source>
</evidence>
<dbReference type="PRINTS" id="PR01001">
    <property type="entry name" value="FADG3PDH"/>
</dbReference>
<sequence>MDRQEQLKLLSRNPEFDIVIIGGGATGLGCAVDAASRGYRTLLLEKYDFAKGTSSRSTKLVHGGVRYLAQGNIHLVREALLERGRMLRNAPHVCHKLGFVVPVYSWWDKWYYGFGLWIYEFLSAKFSLGKTKILSKKETVHYLPDLDTNYLKGGVLYYDGQFDDCRLAINLAQTATEHGALVLNYCGVADFIKKDDKIIGLIAKGVFSKQEFVVKSKVVINATGVFSDAILQKSESQSEHSIAPSQGIHLVINSSFFKGFSAILIPKTDDGRVLFVIPWHDKLLLGTTDTAVETVELEPKPLKEEIDFVMNHFNKYANQQIDYSDISSVFVGLRPLVKVAKEKKTAVLSREHSIRVLPSGLIDVSGGKWTTYRKMAEQTLNIAAKVSDLKSVRSKTRHLKIHGYSKEKINSHLAIYGSDAVLIEQMIAEDNSLSEKIHPMYPYTKAEVVWAVQNEMALNVEDVLARRIRLLFLDAKAAMEAAPVVVVIMASLLGKSVDWEREQLFLFENLAKGYLVNNV</sequence>
<dbReference type="Gene3D" id="3.30.9.10">
    <property type="entry name" value="D-Amino Acid Oxidase, subunit A, domain 2"/>
    <property type="match status" value="1"/>
</dbReference>
<evidence type="ECO:0000256" key="1">
    <source>
        <dbReference type="ARBA" id="ARBA00001974"/>
    </source>
</evidence>
<dbReference type="PROSITE" id="PS51257">
    <property type="entry name" value="PROKAR_LIPOPROTEIN"/>
    <property type="match status" value="1"/>
</dbReference>
<gene>
    <name evidence="9" type="ORF">AAEO59_11620</name>
</gene>
<dbReference type="InterPro" id="IPR006076">
    <property type="entry name" value="FAD-dep_OxRdtase"/>
</dbReference>
<dbReference type="PANTHER" id="PTHR11985:SF35">
    <property type="entry name" value="ANAEROBIC GLYCEROL-3-PHOSPHATE DEHYDROGENASE SUBUNIT A"/>
    <property type="match status" value="1"/>
</dbReference>
<keyword evidence="4" id="KW-0319">Glycerol metabolism</keyword>
<comment type="cofactor">
    <cofactor evidence="1">
        <name>FAD</name>
        <dbReference type="ChEBI" id="CHEBI:57692"/>
    </cofactor>
</comment>
<comment type="similarity">
    <text evidence="2">Belongs to the FAD-dependent glycerol-3-phosphate dehydrogenase family.</text>
</comment>
<name>A0ABU9HNH7_9FLAO</name>
<dbReference type="GO" id="GO:0016491">
    <property type="term" value="F:oxidoreductase activity"/>
    <property type="evidence" value="ECO:0007669"/>
    <property type="project" value="UniProtKB-KW"/>
</dbReference>
<dbReference type="EMBL" id="JBBYHU010000024">
    <property type="protein sequence ID" value="MEL1241698.1"/>
    <property type="molecule type" value="Genomic_DNA"/>
</dbReference>
<protein>
    <submittedName>
        <fullName evidence="9">Glycerol-3-phosphate dehydrogenase/oxidase</fullName>
        <ecNumber evidence="9">1.-.-.-</ecNumber>
    </submittedName>
</protein>
<dbReference type="InterPro" id="IPR031656">
    <property type="entry name" value="DAO_C"/>
</dbReference>
<feature type="domain" description="FAD dependent oxidoreductase" evidence="7">
    <location>
        <begin position="17"/>
        <end position="336"/>
    </location>
</feature>
<dbReference type="InterPro" id="IPR038299">
    <property type="entry name" value="DAO_C_sf"/>
</dbReference>
<keyword evidence="5" id="KW-0274">FAD</keyword>
<dbReference type="InterPro" id="IPR000447">
    <property type="entry name" value="G3P_DH_FAD-dep"/>
</dbReference>
<dbReference type="PROSITE" id="PS00978">
    <property type="entry name" value="FAD_G3PDH_2"/>
    <property type="match status" value="1"/>
</dbReference>
<keyword evidence="6 9" id="KW-0560">Oxidoreductase</keyword>
<dbReference type="PANTHER" id="PTHR11985">
    <property type="entry name" value="GLYCEROL-3-PHOSPHATE DEHYDROGENASE"/>
    <property type="match status" value="1"/>
</dbReference>
<comment type="caution">
    <text evidence="9">The sequence shown here is derived from an EMBL/GenBank/DDBJ whole genome shotgun (WGS) entry which is preliminary data.</text>
</comment>
<dbReference type="Gene3D" id="3.50.50.60">
    <property type="entry name" value="FAD/NAD(P)-binding domain"/>
    <property type="match status" value="1"/>
</dbReference>
<reference evidence="9 10" key="1">
    <citation type="submission" date="2024-04" db="EMBL/GenBank/DDBJ databases">
        <title>Flavobacterium sp. DGU99 16S ribosomal RNA gene Genome sequencing and assembly.</title>
        <authorList>
            <person name="Park S."/>
        </authorList>
    </citation>
    <scope>NUCLEOTIDE SEQUENCE [LARGE SCALE GENOMIC DNA]</scope>
    <source>
        <strain evidence="9 10">DGU99</strain>
    </source>
</reference>
<organism evidence="9 10">
    <name type="scientific">Flavobacterium flavipallidum</name>
    <dbReference type="NCBI Taxonomy" id="3139140"/>
    <lineage>
        <taxon>Bacteria</taxon>
        <taxon>Pseudomonadati</taxon>
        <taxon>Bacteroidota</taxon>
        <taxon>Flavobacteriia</taxon>
        <taxon>Flavobacteriales</taxon>
        <taxon>Flavobacteriaceae</taxon>
        <taxon>Flavobacterium</taxon>
    </lineage>
</organism>
<dbReference type="Gene3D" id="1.10.8.870">
    <property type="entry name" value="Alpha-glycerophosphate oxidase, cap domain"/>
    <property type="match status" value="1"/>
</dbReference>
<evidence type="ECO:0000256" key="3">
    <source>
        <dbReference type="ARBA" id="ARBA00022630"/>
    </source>
</evidence>
<dbReference type="Pfam" id="PF16901">
    <property type="entry name" value="DAO_C"/>
    <property type="match status" value="1"/>
</dbReference>
<dbReference type="InterPro" id="IPR036188">
    <property type="entry name" value="FAD/NAD-bd_sf"/>
</dbReference>
<evidence type="ECO:0000313" key="9">
    <source>
        <dbReference type="EMBL" id="MEL1241698.1"/>
    </source>
</evidence>
<evidence type="ECO:0000256" key="4">
    <source>
        <dbReference type="ARBA" id="ARBA00022798"/>
    </source>
</evidence>
<evidence type="ECO:0000256" key="5">
    <source>
        <dbReference type="ARBA" id="ARBA00022827"/>
    </source>
</evidence>
<dbReference type="RefSeq" id="WP_341700911.1">
    <property type="nucleotide sequence ID" value="NZ_JBBYHU010000024.1"/>
</dbReference>
<accession>A0ABU9HNH7</accession>
<feature type="domain" description="Alpha-glycerophosphate oxidase C-terminal" evidence="8">
    <location>
        <begin position="365"/>
        <end position="496"/>
    </location>
</feature>
<evidence type="ECO:0000259" key="8">
    <source>
        <dbReference type="Pfam" id="PF16901"/>
    </source>
</evidence>
<dbReference type="Pfam" id="PF01266">
    <property type="entry name" value="DAO"/>
    <property type="match status" value="1"/>
</dbReference>
<evidence type="ECO:0000313" key="10">
    <source>
        <dbReference type="Proteomes" id="UP001398556"/>
    </source>
</evidence>
<dbReference type="SUPFAM" id="SSF51905">
    <property type="entry name" value="FAD/NAD(P)-binding domain"/>
    <property type="match status" value="1"/>
</dbReference>
<keyword evidence="3" id="KW-0285">Flavoprotein</keyword>
<dbReference type="EC" id="1.-.-.-" evidence="9"/>
<dbReference type="Proteomes" id="UP001398556">
    <property type="component" value="Unassembled WGS sequence"/>
</dbReference>
<keyword evidence="10" id="KW-1185">Reference proteome</keyword>
<proteinExistence type="inferred from homology"/>
<evidence type="ECO:0000256" key="6">
    <source>
        <dbReference type="ARBA" id="ARBA00023002"/>
    </source>
</evidence>